<dbReference type="Proteomes" id="UP000245839">
    <property type="component" value="Unassembled WGS sequence"/>
</dbReference>
<protein>
    <submittedName>
        <fullName evidence="1">Uncharacterized protein DUF3726</fullName>
    </submittedName>
</protein>
<name>A0A2Y9BZK3_9RHOB</name>
<dbReference type="InterPro" id="IPR022201">
    <property type="entry name" value="DUF3726"/>
</dbReference>
<dbReference type="RefSeq" id="WP_109564016.1">
    <property type="nucleotide sequence ID" value="NZ_QGDJ01000003.1"/>
</dbReference>
<evidence type="ECO:0000313" key="4">
    <source>
        <dbReference type="Proteomes" id="UP000251571"/>
    </source>
</evidence>
<evidence type="ECO:0000313" key="1">
    <source>
        <dbReference type="EMBL" id="PWJ20428.1"/>
    </source>
</evidence>
<evidence type="ECO:0000313" key="3">
    <source>
        <dbReference type="Proteomes" id="UP000245839"/>
    </source>
</evidence>
<keyword evidence="3" id="KW-1185">Reference proteome</keyword>
<dbReference type="AlphaFoldDB" id="A0A2Y9BZK3"/>
<reference evidence="1 3" key="2">
    <citation type="submission" date="2018-03" db="EMBL/GenBank/DDBJ databases">
        <title>Genomic Encyclopedia of Archaeal and Bacterial Type Strains, Phase II (KMG-II): from individual species to whole genera.</title>
        <authorList>
            <person name="Goeker M."/>
        </authorList>
    </citation>
    <scope>NUCLEOTIDE SEQUENCE [LARGE SCALE GENOMIC DNA]</scope>
    <source>
        <strain evidence="1 3">DSM 25227</strain>
    </source>
</reference>
<dbReference type="OrthoDB" id="8420038at2"/>
<proteinExistence type="predicted"/>
<dbReference type="Pfam" id="PF12525">
    <property type="entry name" value="DUF3726"/>
    <property type="match status" value="1"/>
</dbReference>
<dbReference type="EMBL" id="UETC01000003">
    <property type="protein sequence ID" value="SSA44512.1"/>
    <property type="molecule type" value="Genomic_DNA"/>
</dbReference>
<dbReference type="Proteomes" id="UP000251571">
    <property type="component" value="Unassembled WGS sequence"/>
</dbReference>
<sequence length="192" mass="20050">MTELSLNEAAALARKATRGAGYDWGLATEAARAVRWLAMRGQPALDALDALLASETAAPRLEGDRLWAEGPLCALRAGAVAGDLAALPGLAGLRLERVRVPLLVLPFAAGTGRPMRVSGHGVAHVAPEALHLTGDWRGTQDLRLAPCDDAPAPTPPIFRADVSPDALTRLEALAQRTYAPATDASRRLGAGE</sequence>
<dbReference type="EMBL" id="QGDJ01000003">
    <property type="protein sequence ID" value="PWJ20428.1"/>
    <property type="molecule type" value="Genomic_DNA"/>
</dbReference>
<reference evidence="2 4" key="1">
    <citation type="submission" date="2016-10" db="EMBL/GenBank/DDBJ databases">
        <authorList>
            <person name="Cai Z."/>
        </authorList>
    </citation>
    <scope>NUCLEOTIDE SEQUENCE [LARGE SCALE GENOMIC DNA]</scope>
    <source>
        <strain evidence="2 4">DSM 25227</strain>
    </source>
</reference>
<accession>A0A2Y9BZK3</accession>
<gene>
    <name evidence="1" type="ORF">BCF38_103245</name>
    <name evidence="2" type="ORF">SAMN05421539_103245</name>
</gene>
<evidence type="ECO:0000313" key="2">
    <source>
        <dbReference type="EMBL" id="SSA44512.1"/>
    </source>
</evidence>
<organism evidence="2 4">
    <name type="scientific">Jannaschia seohaensis</name>
    <dbReference type="NCBI Taxonomy" id="475081"/>
    <lineage>
        <taxon>Bacteria</taxon>
        <taxon>Pseudomonadati</taxon>
        <taxon>Pseudomonadota</taxon>
        <taxon>Alphaproteobacteria</taxon>
        <taxon>Rhodobacterales</taxon>
        <taxon>Roseobacteraceae</taxon>
        <taxon>Jannaschia</taxon>
    </lineage>
</organism>